<dbReference type="Pfam" id="PF00797">
    <property type="entry name" value="Acetyltransf_2"/>
    <property type="match status" value="1"/>
</dbReference>
<dbReference type="InterPro" id="IPR038765">
    <property type="entry name" value="Papain-like_cys_pep_sf"/>
</dbReference>
<dbReference type="GO" id="GO:0016407">
    <property type="term" value="F:acetyltransferase activity"/>
    <property type="evidence" value="ECO:0007669"/>
    <property type="project" value="InterPro"/>
</dbReference>
<keyword evidence="3" id="KW-0808">Transferase</keyword>
<protein>
    <submittedName>
        <fullName evidence="3">Arylamine N-acetyltransferase</fullName>
    </submittedName>
</protein>
<dbReference type="Gene3D" id="2.40.128.150">
    <property type="entry name" value="Cysteine proteinases"/>
    <property type="match status" value="1"/>
</dbReference>
<dbReference type="OrthoDB" id="7181050at2"/>
<evidence type="ECO:0000313" key="4">
    <source>
        <dbReference type="Proteomes" id="UP000580517"/>
    </source>
</evidence>
<dbReference type="EMBL" id="JACCEW010000003">
    <property type="protein sequence ID" value="NYT37497.1"/>
    <property type="molecule type" value="Genomic_DNA"/>
</dbReference>
<sequence>MTTLDDDRIDLGAYFSRIGYSGSHEASVDTLAAIQARHMACIPFENLDPLLGRPVRLDLPSLAHKLVHSRRGGYCFEQNLLFSHVIGRLGIEHIGLAARVLWNQPADEDRPRSHMLLLATLDGVAYIADVGFGGHCPSAPLRLDSEAPQQTPHGNYRLRRDGADYTLLINIDNAWRPVYRFDLCPQLPVDYVAANYYLSTSDDSHFRHGLYAALATPGERRALLGHRYTVRKDDGSSARRDLSDADEIAAVLREEFGIAVPDMACLRAVVAHGI</sequence>
<dbReference type="Gene3D" id="3.30.2140.10">
    <property type="entry name" value="Arylamine N-acetyltransferase"/>
    <property type="match status" value="1"/>
</dbReference>
<dbReference type="PANTHER" id="PTHR11786">
    <property type="entry name" value="N-HYDROXYARYLAMINE O-ACETYLTRANSFERASE"/>
    <property type="match status" value="1"/>
</dbReference>
<name>A0A853FC26_9BURK</name>
<dbReference type="InterPro" id="IPR001447">
    <property type="entry name" value="Arylamine_N-AcTrfase"/>
</dbReference>
<dbReference type="SUPFAM" id="SSF54001">
    <property type="entry name" value="Cysteine proteinases"/>
    <property type="match status" value="1"/>
</dbReference>
<comment type="caution">
    <text evidence="3">The sequence shown here is derived from an EMBL/GenBank/DDBJ whole genome shotgun (WGS) entry which is preliminary data.</text>
</comment>
<proteinExistence type="inferred from homology"/>
<comment type="similarity">
    <text evidence="1 2">Belongs to the arylamine N-acetyltransferase family.</text>
</comment>
<dbReference type="AlphaFoldDB" id="A0A853FC26"/>
<gene>
    <name evidence="3" type="ORF">H0A68_11485</name>
</gene>
<keyword evidence="4" id="KW-1185">Reference proteome</keyword>
<evidence type="ECO:0000313" key="3">
    <source>
        <dbReference type="EMBL" id="NYT37497.1"/>
    </source>
</evidence>
<dbReference type="PRINTS" id="PR01543">
    <property type="entry name" value="ANATRNSFRASE"/>
</dbReference>
<evidence type="ECO:0000256" key="1">
    <source>
        <dbReference type="ARBA" id="ARBA00006547"/>
    </source>
</evidence>
<reference evidence="3 4" key="1">
    <citation type="submission" date="2020-07" db="EMBL/GenBank/DDBJ databases">
        <title>Taxonomic revisions and descriptions of new bacterial species based on genomic comparisons in the high-G+C-content subgroup of the family Alcaligenaceae.</title>
        <authorList>
            <person name="Szabo A."/>
            <person name="Felfoldi T."/>
        </authorList>
    </citation>
    <scope>NUCLEOTIDE SEQUENCE [LARGE SCALE GENOMIC DNA]</scope>
    <source>
        <strain evidence="3 4">DSM 25264</strain>
    </source>
</reference>
<evidence type="ECO:0000256" key="2">
    <source>
        <dbReference type="RuleBase" id="RU003452"/>
    </source>
</evidence>
<accession>A0A853FC26</accession>
<organism evidence="3 4">
    <name type="scientific">Allopusillimonas soli</name>
    <dbReference type="NCBI Taxonomy" id="659016"/>
    <lineage>
        <taxon>Bacteria</taxon>
        <taxon>Pseudomonadati</taxon>
        <taxon>Pseudomonadota</taxon>
        <taxon>Betaproteobacteria</taxon>
        <taxon>Burkholderiales</taxon>
        <taxon>Alcaligenaceae</taxon>
        <taxon>Allopusillimonas</taxon>
    </lineage>
</organism>
<dbReference type="PANTHER" id="PTHR11786:SF0">
    <property type="entry name" value="ARYLAMINE N-ACETYLTRANSFERASE 4-RELATED"/>
    <property type="match status" value="1"/>
</dbReference>
<dbReference type="RefSeq" id="WP_129969364.1">
    <property type="nucleotide sequence ID" value="NZ_JACCEW010000003.1"/>
</dbReference>
<dbReference type="Proteomes" id="UP000580517">
    <property type="component" value="Unassembled WGS sequence"/>
</dbReference>